<name>A0A7Z0LIU2_9GAMM</name>
<evidence type="ECO:0000313" key="2">
    <source>
        <dbReference type="Proteomes" id="UP000586119"/>
    </source>
</evidence>
<sequence>MAIQQDAEQRFAAKTMRYTRRAYQASLKSGQKVVEIVDGNIVETSPDGSTRILKKAAPKHKAPAGMKLKVT</sequence>
<keyword evidence="2" id="KW-1185">Reference proteome</keyword>
<comment type="caution">
    <text evidence="1">The sequence shown here is derived from an EMBL/GenBank/DDBJ whole genome shotgun (WGS) entry which is preliminary data.</text>
</comment>
<reference evidence="1 2" key="1">
    <citation type="journal article" date="2015" name="Int. J. Syst. Evol. Microbiol.">
        <title>Halomonas salicampi sp. nov., a halotolerant and alkalitolerant bacterium isolated from a saltern soil.</title>
        <authorList>
            <person name="Lee J.C."/>
            <person name="Kim Y.S."/>
            <person name="Yun B.S."/>
            <person name="Whang K.S."/>
        </authorList>
    </citation>
    <scope>NUCLEOTIDE SEQUENCE [LARGE SCALE GENOMIC DNA]</scope>
    <source>
        <strain evidence="1 2">BH103</strain>
    </source>
</reference>
<gene>
    <name evidence="1" type="ORF">HZS81_02980</name>
</gene>
<dbReference type="AlphaFoldDB" id="A0A7Z0LIU2"/>
<dbReference type="RefSeq" id="WP_179929083.1">
    <property type="nucleotide sequence ID" value="NZ_JACCDF010000002.1"/>
</dbReference>
<protein>
    <submittedName>
        <fullName evidence="1">Uncharacterized protein</fullName>
    </submittedName>
</protein>
<proteinExistence type="predicted"/>
<accession>A0A7Z0LIU2</accession>
<evidence type="ECO:0000313" key="1">
    <source>
        <dbReference type="EMBL" id="NYS59730.1"/>
    </source>
</evidence>
<organism evidence="1 2">
    <name type="scientific">Vreelandella salicampi</name>
    <dbReference type="NCBI Taxonomy" id="1449798"/>
    <lineage>
        <taxon>Bacteria</taxon>
        <taxon>Pseudomonadati</taxon>
        <taxon>Pseudomonadota</taxon>
        <taxon>Gammaproteobacteria</taxon>
        <taxon>Oceanospirillales</taxon>
        <taxon>Halomonadaceae</taxon>
        <taxon>Vreelandella</taxon>
    </lineage>
</organism>
<dbReference type="EMBL" id="JACCDF010000002">
    <property type="protein sequence ID" value="NYS59730.1"/>
    <property type="molecule type" value="Genomic_DNA"/>
</dbReference>
<dbReference type="Proteomes" id="UP000586119">
    <property type="component" value="Unassembled WGS sequence"/>
</dbReference>